<protein>
    <submittedName>
        <fullName evidence="1">Uncharacterized protein</fullName>
    </submittedName>
</protein>
<evidence type="ECO:0000313" key="1">
    <source>
        <dbReference type="EMBL" id="CAF1521548.1"/>
    </source>
</evidence>
<accession>A0A815UNK5</accession>
<evidence type="ECO:0000313" key="2">
    <source>
        <dbReference type="EMBL" id="CAF4380841.1"/>
    </source>
</evidence>
<comment type="caution">
    <text evidence="1">The sequence shown here is derived from an EMBL/GenBank/DDBJ whole genome shotgun (WGS) entry which is preliminary data.</text>
</comment>
<feature type="non-terminal residue" evidence="1">
    <location>
        <position position="1"/>
    </location>
</feature>
<proteinExistence type="predicted"/>
<keyword evidence="3" id="KW-1185">Reference proteome</keyword>
<evidence type="ECO:0000313" key="3">
    <source>
        <dbReference type="Proteomes" id="UP000663829"/>
    </source>
</evidence>
<dbReference type="AlphaFoldDB" id="A0A815UNK5"/>
<dbReference type="EMBL" id="CAJOBC010089474">
    <property type="protein sequence ID" value="CAF4380841.1"/>
    <property type="molecule type" value="Genomic_DNA"/>
</dbReference>
<name>A0A815UNK5_9BILA</name>
<sequence length="135" mass="14256">RLILLHINHGIPVAVIIHVGTGKLAGISVGAILHTGTGPAPVAPLVSIGGIRTKVSLMTIFGFAEGSAFGTKHFPKNSLNELAFEVSQLAFLLSKSTVADKGATEIEGNLQSRVLWYEFPKASKIETDGGNHEEE</sequence>
<gene>
    <name evidence="1" type="ORF">GPM918_LOCUS37575</name>
    <name evidence="2" type="ORF">SRO942_LOCUS38347</name>
</gene>
<organism evidence="1 3">
    <name type="scientific">Didymodactylos carnosus</name>
    <dbReference type="NCBI Taxonomy" id="1234261"/>
    <lineage>
        <taxon>Eukaryota</taxon>
        <taxon>Metazoa</taxon>
        <taxon>Spiralia</taxon>
        <taxon>Gnathifera</taxon>
        <taxon>Rotifera</taxon>
        <taxon>Eurotatoria</taxon>
        <taxon>Bdelloidea</taxon>
        <taxon>Philodinida</taxon>
        <taxon>Philodinidae</taxon>
        <taxon>Didymodactylos</taxon>
    </lineage>
</organism>
<dbReference type="Proteomes" id="UP000663829">
    <property type="component" value="Unassembled WGS sequence"/>
</dbReference>
<reference evidence="1" key="1">
    <citation type="submission" date="2021-02" db="EMBL/GenBank/DDBJ databases">
        <authorList>
            <person name="Nowell W R."/>
        </authorList>
    </citation>
    <scope>NUCLEOTIDE SEQUENCE</scope>
</reference>
<dbReference type="Proteomes" id="UP000681722">
    <property type="component" value="Unassembled WGS sequence"/>
</dbReference>
<dbReference type="EMBL" id="CAJNOQ010023918">
    <property type="protein sequence ID" value="CAF1521548.1"/>
    <property type="molecule type" value="Genomic_DNA"/>
</dbReference>